<dbReference type="InterPro" id="IPR005119">
    <property type="entry name" value="LysR_subst-bd"/>
</dbReference>
<dbReference type="Pfam" id="PF03466">
    <property type="entry name" value="LysR_substrate"/>
    <property type="match status" value="1"/>
</dbReference>
<dbReference type="SUPFAM" id="SSF53850">
    <property type="entry name" value="Periplasmic binding protein-like II"/>
    <property type="match status" value="1"/>
</dbReference>
<comment type="caution">
    <text evidence="2">The sequence shown here is derived from an EMBL/GenBank/DDBJ whole genome shotgun (WGS) entry which is preliminary data.</text>
</comment>
<dbReference type="OrthoDB" id="8849678at2"/>
<dbReference type="EMBL" id="FMWB01000029">
    <property type="protein sequence ID" value="SCZ48638.1"/>
    <property type="molecule type" value="Genomic_DNA"/>
</dbReference>
<dbReference type="PANTHER" id="PTHR30427">
    <property type="entry name" value="TRANSCRIPTIONAL ACTIVATOR PROTEIN LYSR"/>
    <property type="match status" value="1"/>
</dbReference>
<dbReference type="GO" id="GO:0043565">
    <property type="term" value="F:sequence-specific DNA binding"/>
    <property type="evidence" value="ECO:0007669"/>
    <property type="project" value="TreeGrafter"/>
</dbReference>
<sequence length="237" mass="26068">MVDDKLFVGMDAIEHRIKSLKQSGTGRLAIAVHPVVGNTFTPRALAEFDLAERDIRVSLRVQSSREVHQEVSAGLCDFGVMADEMPVVRLEHSELINEPGVIALPKGHPLIDKSSICAKDLSGYDFIALNPEDSGRRCLEVALDLENVSLNVRVETADAHTICSTVSQGIGIAFIKPLAAVDFIDRGVVVKAFDLDIRTRSLLLFRPGKPLAESAKKLLAFMRVQLARDLKLVKRYL</sequence>
<dbReference type="PANTHER" id="PTHR30427:SF1">
    <property type="entry name" value="TRANSCRIPTIONAL ACTIVATOR PROTEIN LYSR"/>
    <property type="match status" value="1"/>
</dbReference>
<dbReference type="Gene3D" id="3.40.190.290">
    <property type="match status" value="1"/>
</dbReference>
<protein>
    <submittedName>
        <fullName evidence="2">DNA-binding transcriptional regulator, LysR family</fullName>
    </submittedName>
</protein>
<dbReference type="RefSeq" id="WP_074585321.1">
    <property type="nucleotide sequence ID" value="NZ_CP102429.1"/>
</dbReference>
<reference evidence="3" key="1">
    <citation type="submission" date="2016-10" db="EMBL/GenBank/DDBJ databases">
        <authorList>
            <person name="de Groot N.N."/>
        </authorList>
    </citation>
    <scope>NUCLEOTIDE SEQUENCE [LARGE SCALE GENOMIC DNA]</scope>
    <source>
        <strain evidence="3">DSM 15758</strain>
    </source>
</reference>
<gene>
    <name evidence="2" type="ORF">SAMN05216279_12913</name>
</gene>
<organism evidence="2 3">
    <name type="scientific">Pseudomonas oryzihabitans</name>
    <dbReference type="NCBI Taxonomy" id="47885"/>
    <lineage>
        <taxon>Bacteria</taxon>
        <taxon>Pseudomonadati</taxon>
        <taxon>Pseudomonadota</taxon>
        <taxon>Gammaproteobacteria</taxon>
        <taxon>Pseudomonadales</taxon>
        <taxon>Pseudomonadaceae</taxon>
        <taxon>Pseudomonas</taxon>
    </lineage>
</organism>
<dbReference type="AlphaFoldDB" id="A0A1G5PH05"/>
<dbReference type="GO" id="GO:0010628">
    <property type="term" value="P:positive regulation of gene expression"/>
    <property type="evidence" value="ECO:0007669"/>
    <property type="project" value="TreeGrafter"/>
</dbReference>
<evidence type="ECO:0000313" key="3">
    <source>
        <dbReference type="Proteomes" id="UP000183046"/>
    </source>
</evidence>
<accession>A0A1G5PH05</accession>
<dbReference type="Proteomes" id="UP000183046">
    <property type="component" value="Unassembled WGS sequence"/>
</dbReference>
<feature type="domain" description="LysR substrate-binding" evidence="1">
    <location>
        <begin position="22"/>
        <end position="223"/>
    </location>
</feature>
<name>A0A1G5PH05_9PSED</name>
<evidence type="ECO:0000313" key="2">
    <source>
        <dbReference type="EMBL" id="SCZ48638.1"/>
    </source>
</evidence>
<proteinExistence type="predicted"/>
<evidence type="ECO:0000259" key="1">
    <source>
        <dbReference type="Pfam" id="PF03466"/>
    </source>
</evidence>
<keyword evidence="2" id="KW-0238">DNA-binding</keyword>